<evidence type="ECO:0000313" key="9">
    <source>
        <dbReference type="EMBL" id="VAW59370.1"/>
    </source>
</evidence>
<comment type="subcellular location">
    <subcellularLocation>
        <location evidence="1">Periplasm</location>
    </subcellularLocation>
</comment>
<proteinExistence type="inferred from homology"/>
<sequence length="243" mass="26830">MKFLLKPVLLLLLLAAAPISTLQADEAADIKALKALLPEHLPNPSEATVKATPVKGLFEVMSGSQVMYMTKDARYIIDGDLYDMSNRKNLTEDARGGIRLNMLNKLGEDNMLVYTPKGPVKHTITVFTDIYCPYCQRLHKEMGDYMDNGVKVRYVFVPFKGQKSVDASVSVWCAADRNKALDEAKSGVTLEKKTCDNPISKHQALATQLGIRGTPAIMLETGQLLPGYVPSAKLLEQMNDKNL</sequence>
<reference evidence="9" key="1">
    <citation type="submission" date="2018-06" db="EMBL/GenBank/DDBJ databases">
        <authorList>
            <person name="Zhirakovskaya E."/>
        </authorList>
    </citation>
    <scope>NUCLEOTIDE SEQUENCE</scope>
</reference>
<dbReference type="InterPro" id="IPR036249">
    <property type="entry name" value="Thioredoxin-like_sf"/>
</dbReference>
<dbReference type="Pfam" id="PF13098">
    <property type="entry name" value="Thioredoxin_2"/>
    <property type="match status" value="1"/>
</dbReference>
<dbReference type="CDD" id="cd03020">
    <property type="entry name" value="DsbA_DsbC_DsbG"/>
    <property type="match status" value="1"/>
</dbReference>
<evidence type="ECO:0000259" key="8">
    <source>
        <dbReference type="Pfam" id="PF13098"/>
    </source>
</evidence>
<evidence type="ECO:0000256" key="2">
    <source>
        <dbReference type="ARBA" id="ARBA00009813"/>
    </source>
</evidence>
<keyword evidence="3" id="KW-0732">Signal</keyword>
<dbReference type="InterPro" id="IPR051470">
    <property type="entry name" value="Thiol:disulfide_interchange"/>
</dbReference>
<dbReference type="InterPro" id="IPR012336">
    <property type="entry name" value="Thioredoxin-like_fold"/>
</dbReference>
<evidence type="ECO:0000256" key="1">
    <source>
        <dbReference type="ARBA" id="ARBA00004418"/>
    </source>
</evidence>
<protein>
    <submittedName>
        <fullName evidence="9">Thiol:disulfide interchange protein DsbC</fullName>
    </submittedName>
</protein>
<gene>
    <name evidence="9" type="ORF">MNBD_GAMMA11-1974</name>
</gene>
<dbReference type="Gene3D" id="3.10.450.70">
    <property type="entry name" value="Disulphide bond isomerase, DsbC/G, N-terminal"/>
    <property type="match status" value="1"/>
</dbReference>
<dbReference type="SUPFAM" id="SSF52833">
    <property type="entry name" value="Thioredoxin-like"/>
    <property type="match status" value="1"/>
</dbReference>
<name>A0A3B0X434_9ZZZZ</name>
<accession>A0A3B0X434</accession>
<dbReference type="InterPro" id="IPR033954">
    <property type="entry name" value="DiS-bond_Isoase_DsbC/G"/>
</dbReference>
<dbReference type="InterPro" id="IPR009094">
    <property type="entry name" value="DiS-bond_isomerase_DsbC/G_N_sf"/>
</dbReference>
<evidence type="ECO:0000259" key="7">
    <source>
        <dbReference type="Pfam" id="PF10411"/>
    </source>
</evidence>
<dbReference type="GO" id="GO:0042597">
    <property type="term" value="C:periplasmic space"/>
    <property type="evidence" value="ECO:0007669"/>
    <property type="project" value="UniProtKB-SubCell"/>
</dbReference>
<dbReference type="AlphaFoldDB" id="A0A3B0X434"/>
<dbReference type="SUPFAM" id="SSF54423">
    <property type="entry name" value="DsbC/DsbG N-terminal domain-like"/>
    <property type="match status" value="1"/>
</dbReference>
<comment type="similarity">
    <text evidence="2">Belongs to the thioredoxin family. DsbC subfamily.</text>
</comment>
<keyword evidence="6" id="KW-0676">Redox-active center</keyword>
<dbReference type="InterPro" id="IPR018950">
    <property type="entry name" value="DiS-bond_isomerase_DsbC/G_N"/>
</dbReference>
<feature type="domain" description="Thioredoxin-like fold" evidence="8">
    <location>
        <begin position="120"/>
        <end position="236"/>
    </location>
</feature>
<feature type="domain" description="Disulphide bond isomerase DsbC/G N-terminal" evidence="7">
    <location>
        <begin position="26"/>
        <end position="92"/>
    </location>
</feature>
<organism evidence="9">
    <name type="scientific">hydrothermal vent metagenome</name>
    <dbReference type="NCBI Taxonomy" id="652676"/>
    <lineage>
        <taxon>unclassified sequences</taxon>
        <taxon>metagenomes</taxon>
        <taxon>ecological metagenomes</taxon>
    </lineage>
</organism>
<evidence type="ECO:0000256" key="3">
    <source>
        <dbReference type="ARBA" id="ARBA00022729"/>
    </source>
</evidence>
<dbReference type="Gene3D" id="3.40.30.10">
    <property type="entry name" value="Glutaredoxin"/>
    <property type="match status" value="1"/>
</dbReference>
<keyword evidence="5" id="KW-1015">Disulfide bond</keyword>
<dbReference type="PANTHER" id="PTHR35272:SF3">
    <property type="entry name" value="THIOL:DISULFIDE INTERCHANGE PROTEIN DSBC"/>
    <property type="match status" value="1"/>
</dbReference>
<keyword evidence="4" id="KW-0574">Periplasm</keyword>
<dbReference type="Pfam" id="PF10411">
    <property type="entry name" value="DsbC_N"/>
    <property type="match status" value="1"/>
</dbReference>
<dbReference type="PANTHER" id="PTHR35272">
    <property type="entry name" value="THIOL:DISULFIDE INTERCHANGE PROTEIN DSBC-RELATED"/>
    <property type="match status" value="1"/>
</dbReference>
<evidence type="ECO:0000256" key="4">
    <source>
        <dbReference type="ARBA" id="ARBA00022764"/>
    </source>
</evidence>
<dbReference type="EMBL" id="UOFG01000078">
    <property type="protein sequence ID" value="VAW59370.1"/>
    <property type="molecule type" value="Genomic_DNA"/>
</dbReference>
<evidence type="ECO:0000256" key="6">
    <source>
        <dbReference type="ARBA" id="ARBA00023284"/>
    </source>
</evidence>
<evidence type="ECO:0000256" key="5">
    <source>
        <dbReference type="ARBA" id="ARBA00023157"/>
    </source>
</evidence>